<dbReference type="Gene3D" id="3.40.720.10">
    <property type="entry name" value="Alkaline Phosphatase, subunit A"/>
    <property type="match status" value="1"/>
</dbReference>
<dbReference type="InterPro" id="IPR040423">
    <property type="entry name" value="PEA_transferase"/>
</dbReference>
<dbReference type="EMBL" id="UAUE01000014">
    <property type="protein sequence ID" value="SPY96386.1"/>
    <property type="molecule type" value="Genomic_DNA"/>
</dbReference>
<evidence type="ECO:0000256" key="4">
    <source>
        <dbReference type="ARBA" id="ARBA00022692"/>
    </source>
</evidence>
<evidence type="ECO:0000259" key="9">
    <source>
        <dbReference type="Pfam" id="PF00884"/>
    </source>
</evidence>
<name>A0A1Z1SRA8_PROMI</name>
<comment type="subcellular location">
    <subcellularLocation>
        <location evidence="1">Cell membrane</location>
        <topology evidence="1">Multi-pass membrane protein</topology>
    </subcellularLocation>
</comment>
<protein>
    <submittedName>
        <fullName evidence="11">Membrane-associated sulfatase</fullName>
        <ecNumber evidence="11">2.7.-.-</ecNumber>
    </submittedName>
</protein>
<dbReference type="InterPro" id="IPR058130">
    <property type="entry name" value="PEA_transf_C"/>
</dbReference>
<accession>A0A1Z1SRA8</accession>
<evidence type="ECO:0000313" key="11">
    <source>
        <dbReference type="EMBL" id="SPY96386.1"/>
    </source>
</evidence>
<feature type="transmembrane region" description="Helical" evidence="8">
    <location>
        <begin position="154"/>
        <end position="171"/>
    </location>
</feature>
<dbReference type="RefSeq" id="WP_004249989.1">
    <property type="nucleotide sequence ID" value="NZ_BGKS01000095.1"/>
</dbReference>
<comment type="similarity">
    <text evidence="7">Belongs to the phosphoethanolamine transferase family.</text>
</comment>
<feature type="domain" description="Sulfatase N-terminal" evidence="9">
    <location>
        <begin position="230"/>
        <end position="477"/>
    </location>
</feature>
<dbReference type="InterPro" id="IPR000917">
    <property type="entry name" value="Sulfatase_N"/>
</dbReference>
<evidence type="ECO:0000256" key="1">
    <source>
        <dbReference type="ARBA" id="ARBA00004651"/>
    </source>
</evidence>
<feature type="transmembrane region" description="Helical" evidence="8">
    <location>
        <begin position="47"/>
        <end position="64"/>
    </location>
</feature>
<dbReference type="AlphaFoldDB" id="A0A1Z1SRA8"/>
<dbReference type="InterPro" id="IPR017850">
    <property type="entry name" value="Alkaline_phosphatase_core_sf"/>
</dbReference>
<evidence type="ECO:0000313" key="10">
    <source>
        <dbReference type="EMBL" id="ARX33041.1"/>
    </source>
</evidence>
<dbReference type="GO" id="GO:0016776">
    <property type="term" value="F:phosphotransferase activity, phosphate group as acceptor"/>
    <property type="evidence" value="ECO:0007669"/>
    <property type="project" value="TreeGrafter"/>
</dbReference>
<evidence type="ECO:0000256" key="8">
    <source>
        <dbReference type="SAM" id="Phobius"/>
    </source>
</evidence>
<reference evidence="11 13" key="2">
    <citation type="submission" date="2018-06" db="EMBL/GenBank/DDBJ databases">
        <authorList>
            <consortium name="Pathogen Informatics"/>
            <person name="Doyle S."/>
        </authorList>
    </citation>
    <scope>NUCLEOTIDE SEQUENCE [LARGE SCALE GENOMIC DNA]</scope>
    <source>
        <strain evidence="11 13">NCTC10975</strain>
    </source>
</reference>
<dbReference type="GO" id="GO:0009244">
    <property type="term" value="P:lipopolysaccharide core region biosynthetic process"/>
    <property type="evidence" value="ECO:0007669"/>
    <property type="project" value="TreeGrafter"/>
</dbReference>
<dbReference type="Proteomes" id="UP000251485">
    <property type="component" value="Unassembled WGS sequence"/>
</dbReference>
<evidence type="ECO:0000256" key="2">
    <source>
        <dbReference type="ARBA" id="ARBA00022475"/>
    </source>
</evidence>
<dbReference type="STRING" id="584.AOUC001_19510"/>
<dbReference type="Proteomes" id="UP000195540">
    <property type="component" value="Chromosome"/>
</dbReference>
<dbReference type="PANTHER" id="PTHR30443:SF4">
    <property type="entry name" value="PHOSPHOETHANOLAMINE TRANSFERASE OPGE-RELATED"/>
    <property type="match status" value="1"/>
</dbReference>
<dbReference type="SUPFAM" id="SSF53649">
    <property type="entry name" value="Alkaline phosphatase-like"/>
    <property type="match status" value="1"/>
</dbReference>
<evidence type="ECO:0000256" key="7">
    <source>
        <dbReference type="ARBA" id="ARBA00038481"/>
    </source>
</evidence>
<feature type="transmembrane region" description="Helical" evidence="8">
    <location>
        <begin position="123"/>
        <end position="142"/>
    </location>
</feature>
<keyword evidence="3 11" id="KW-0808">Transferase</keyword>
<keyword evidence="5 8" id="KW-1133">Transmembrane helix</keyword>
<feature type="transmembrane region" description="Helical" evidence="8">
    <location>
        <begin position="71"/>
        <end position="91"/>
    </location>
</feature>
<organism evidence="11 13">
    <name type="scientific">Proteus mirabilis</name>
    <dbReference type="NCBI Taxonomy" id="584"/>
    <lineage>
        <taxon>Bacteria</taxon>
        <taxon>Pseudomonadati</taxon>
        <taxon>Pseudomonadota</taxon>
        <taxon>Gammaproteobacteria</taxon>
        <taxon>Enterobacterales</taxon>
        <taxon>Morganellaceae</taxon>
        <taxon>Proteus</taxon>
    </lineage>
</organism>
<dbReference type="EC" id="2.7.-.-" evidence="11"/>
<reference evidence="10 12" key="1">
    <citation type="submission" date="2017-05" db="EMBL/GenBank/DDBJ databases">
        <title>Whole genome sequencing of Proteus mirabilis AR_0155.</title>
        <authorList>
            <person name="Conlan S."/>
            <person name="Thomas P.J."/>
            <person name="Mullikin J."/>
            <person name="Frank K.M."/>
            <person name="Segre J.A."/>
        </authorList>
    </citation>
    <scope>NUCLEOTIDE SEQUENCE [LARGE SCALE GENOMIC DNA]</scope>
    <source>
        <strain evidence="10 12">AR_0155</strain>
    </source>
</reference>
<dbReference type="PANTHER" id="PTHR30443">
    <property type="entry name" value="INNER MEMBRANE PROTEIN"/>
    <property type="match status" value="1"/>
</dbReference>
<evidence type="ECO:0000256" key="6">
    <source>
        <dbReference type="ARBA" id="ARBA00023136"/>
    </source>
</evidence>
<evidence type="ECO:0000313" key="12">
    <source>
        <dbReference type="Proteomes" id="UP000195540"/>
    </source>
</evidence>
<dbReference type="CDD" id="cd16017">
    <property type="entry name" value="LptA"/>
    <property type="match status" value="1"/>
</dbReference>
<keyword evidence="4 8" id="KW-0812">Transmembrane</keyword>
<proteinExistence type="inferred from homology"/>
<evidence type="ECO:0000256" key="3">
    <source>
        <dbReference type="ARBA" id="ARBA00022679"/>
    </source>
</evidence>
<evidence type="ECO:0000256" key="5">
    <source>
        <dbReference type="ARBA" id="ARBA00022989"/>
    </source>
</evidence>
<feature type="transmembrane region" description="Helical" evidence="8">
    <location>
        <begin position="20"/>
        <end position="41"/>
    </location>
</feature>
<sequence length="543" mass="62541">MVNFLFYMEKGDNDKSMSQVINFSLLFILSIVPALLAGSTLHIEQKFSMVIIGWLLMLLCGGIYRFTIGKVITFIVAALWSLNLSISLFFYREHDIPFSSSIAETFINTNGSETVGMLSYNKYYVLFYIVIFTSFFYLIHISARYLNNKTNKRCLIAIFILIILISLYKNLAIRSESKTQLLAEYYLLNTPFYNAAALVRTFHENRQIKKITSEKVNFNYDKVDQKTEIYILLIGESVRRDHLGIYGYPYDTTPNLEKEKNNILLFKQAYSPAPVTILSVPISLSNINLTELYDKKHYADNIISLANHAGFKTYWLSNQGKGNPKTSVISVIANMAQHKKWNEFIGYDEELLPFLDNALNDNSSNKKLIVLHTYGSHEPACNRFPSTYLKAFTQQEDDNCYDSSIAYTDKLISQIIEKIQDKPASILYFSDHALQRLDKNREVRYHHGVNSPRQEAYNIPLFIWYSASATRPNINKENLNKPFSTADNYWLLSQWLGIEHNSAKKCYSPLSECYQTKTSMMVIDGNKKLLNYALLESEEQAPQ</sequence>
<evidence type="ECO:0000313" key="13">
    <source>
        <dbReference type="Proteomes" id="UP000251485"/>
    </source>
</evidence>
<dbReference type="GO" id="GO:0005886">
    <property type="term" value="C:plasma membrane"/>
    <property type="evidence" value="ECO:0007669"/>
    <property type="project" value="UniProtKB-SubCell"/>
</dbReference>
<dbReference type="Pfam" id="PF00884">
    <property type="entry name" value="Sulfatase"/>
    <property type="match status" value="1"/>
</dbReference>
<keyword evidence="6 8" id="KW-0472">Membrane</keyword>
<gene>
    <name evidence="11" type="primary">yhbX</name>
    <name evidence="10" type="ORF">AM402_02410</name>
    <name evidence="11" type="ORF">NCTC10975_02102</name>
</gene>
<keyword evidence="2" id="KW-1003">Cell membrane</keyword>
<dbReference type="EMBL" id="CP021694">
    <property type="protein sequence ID" value="ARX33041.1"/>
    <property type="molecule type" value="Genomic_DNA"/>
</dbReference>